<accession>A0A383AAR6</accession>
<dbReference type="EMBL" id="UINC01190544">
    <property type="protein sequence ID" value="SVE04754.1"/>
    <property type="molecule type" value="Genomic_DNA"/>
</dbReference>
<feature type="non-terminal residue" evidence="3">
    <location>
        <position position="247"/>
    </location>
</feature>
<feature type="transmembrane region" description="Helical" evidence="2">
    <location>
        <begin position="48"/>
        <end position="76"/>
    </location>
</feature>
<feature type="transmembrane region" description="Helical" evidence="2">
    <location>
        <begin position="201"/>
        <end position="219"/>
    </location>
</feature>
<keyword evidence="2" id="KW-0812">Transmembrane</keyword>
<evidence type="ECO:0000256" key="2">
    <source>
        <dbReference type="SAM" id="Phobius"/>
    </source>
</evidence>
<feature type="transmembrane region" description="Helical" evidence="2">
    <location>
        <begin position="18"/>
        <end position="36"/>
    </location>
</feature>
<sequence>MSGKFSRLWDTKNKDDEWWSSFVTAPLGLLINYVIIDIKWITPNIITGVSFVTALLSALFVIEGGSFNFFIAAILIQLSHVFDCMDGQMARYRKTTTASGSYFDRVSDQLQVTIWFTSVAYADFLQSGNILPIILAFIGVALYSLRGYVKYVAIHVKMTQNSQYLKDMEHLVQTNKKPIVAGYGFGFLANLKWFIVEQRKILLFNEGVFIFMLSLSLVLNKLTPMLWVFFVSQLFWGLYRSWEHGRK</sequence>
<dbReference type="Pfam" id="PF01066">
    <property type="entry name" value="CDP-OH_P_transf"/>
    <property type="match status" value="1"/>
</dbReference>
<name>A0A383AAR6_9ZZZZ</name>
<feature type="transmembrane region" description="Helical" evidence="2">
    <location>
        <begin position="130"/>
        <end position="149"/>
    </location>
</feature>
<dbReference type="Gene3D" id="1.20.120.1760">
    <property type="match status" value="1"/>
</dbReference>
<evidence type="ECO:0000313" key="3">
    <source>
        <dbReference type="EMBL" id="SVE04754.1"/>
    </source>
</evidence>
<dbReference type="GO" id="GO:0008654">
    <property type="term" value="P:phospholipid biosynthetic process"/>
    <property type="evidence" value="ECO:0007669"/>
    <property type="project" value="InterPro"/>
</dbReference>
<evidence type="ECO:0000256" key="1">
    <source>
        <dbReference type="ARBA" id="ARBA00022679"/>
    </source>
</evidence>
<dbReference type="GO" id="GO:0016780">
    <property type="term" value="F:phosphotransferase activity, for other substituted phosphate groups"/>
    <property type="evidence" value="ECO:0007669"/>
    <property type="project" value="InterPro"/>
</dbReference>
<dbReference type="PROSITE" id="PS00379">
    <property type="entry name" value="CDP_ALCOHOL_P_TRANSF"/>
    <property type="match status" value="1"/>
</dbReference>
<dbReference type="AlphaFoldDB" id="A0A383AAR6"/>
<proteinExistence type="predicted"/>
<dbReference type="InterPro" id="IPR000462">
    <property type="entry name" value="CDP-OH_P_trans"/>
</dbReference>
<dbReference type="InterPro" id="IPR043130">
    <property type="entry name" value="CDP-OH_PTrfase_TM_dom"/>
</dbReference>
<keyword evidence="2" id="KW-0472">Membrane</keyword>
<gene>
    <name evidence="3" type="ORF">METZ01_LOCUS457608</name>
</gene>
<keyword evidence="1" id="KW-0808">Transferase</keyword>
<dbReference type="GO" id="GO:0016020">
    <property type="term" value="C:membrane"/>
    <property type="evidence" value="ECO:0007669"/>
    <property type="project" value="InterPro"/>
</dbReference>
<keyword evidence="2" id="KW-1133">Transmembrane helix</keyword>
<dbReference type="InterPro" id="IPR048254">
    <property type="entry name" value="CDP_ALCOHOL_P_TRANSF_CS"/>
</dbReference>
<organism evidence="3">
    <name type="scientific">marine metagenome</name>
    <dbReference type="NCBI Taxonomy" id="408172"/>
    <lineage>
        <taxon>unclassified sequences</taxon>
        <taxon>metagenomes</taxon>
        <taxon>ecological metagenomes</taxon>
    </lineage>
</organism>
<reference evidence="3" key="1">
    <citation type="submission" date="2018-05" db="EMBL/GenBank/DDBJ databases">
        <authorList>
            <person name="Lanie J.A."/>
            <person name="Ng W.-L."/>
            <person name="Kazmierczak K.M."/>
            <person name="Andrzejewski T.M."/>
            <person name="Davidsen T.M."/>
            <person name="Wayne K.J."/>
            <person name="Tettelin H."/>
            <person name="Glass J.I."/>
            <person name="Rusch D."/>
            <person name="Podicherti R."/>
            <person name="Tsui H.-C.T."/>
            <person name="Winkler M.E."/>
        </authorList>
    </citation>
    <scope>NUCLEOTIDE SEQUENCE</scope>
</reference>
<evidence type="ECO:0008006" key="4">
    <source>
        <dbReference type="Google" id="ProtNLM"/>
    </source>
</evidence>
<protein>
    <recommendedName>
        <fullName evidence="4">CDP-alcohol phosphatidyltransferase</fullName>
    </recommendedName>
</protein>